<dbReference type="Gene3D" id="3.40.30.10">
    <property type="entry name" value="Glutaredoxin"/>
    <property type="match status" value="1"/>
</dbReference>
<dbReference type="FunFam" id="1.20.1050.10:FF:000010">
    <property type="entry name" value="Maleylacetoacetate isomerase isoform 1"/>
    <property type="match status" value="1"/>
</dbReference>
<dbReference type="CDD" id="cd03191">
    <property type="entry name" value="GST_C_Zeta"/>
    <property type="match status" value="1"/>
</dbReference>
<dbReference type="EMBL" id="CP019602">
    <property type="protein sequence ID" value="ARU15021.1"/>
    <property type="molecule type" value="Genomic_DNA"/>
</dbReference>
<dbReference type="PROSITE" id="PS50404">
    <property type="entry name" value="GST_NTER"/>
    <property type="match status" value="1"/>
</dbReference>
<dbReference type="Gene3D" id="1.20.1050.10">
    <property type="match status" value="1"/>
</dbReference>
<keyword evidence="5" id="KW-1185">Reference proteome</keyword>
<dbReference type="PANTHER" id="PTHR42673">
    <property type="entry name" value="MALEYLACETOACETATE ISOMERASE"/>
    <property type="match status" value="1"/>
</dbReference>
<dbReference type="GO" id="GO:0006749">
    <property type="term" value="P:glutathione metabolic process"/>
    <property type="evidence" value="ECO:0007669"/>
    <property type="project" value="TreeGrafter"/>
</dbReference>
<dbReference type="KEGG" id="cman:A9D14_01055"/>
<organism evidence="4 5">
    <name type="scientific">Croceicoccus marinus</name>
    <dbReference type="NCBI Taxonomy" id="450378"/>
    <lineage>
        <taxon>Bacteria</taxon>
        <taxon>Pseudomonadati</taxon>
        <taxon>Pseudomonadota</taxon>
        <taxon>Alphaproteobacteria</taxon>
        <taxon>Sphingomonadales</taxon>
        <taxon>Erythrobacteraceae</taxon>
        <taxon>Croceicoccus</taxon>
    </lineage>
</organism>
<keyword evidence="4" id="KW-0413">Isomerase</keyword>
<dbReference type="InterPro" id="IPR040079">
    <property type="entry name" value="Glutathione_S-Trfase"/>
</dbReference>
<dbReference type="GO" id="GO:0006559">
    <property type="term" value="P:L-phenylalanine catabolic process"/>
    <property type="evidence" value="ECO:0007669"/>
    <property type="project" value="TreeGrafter"/>
</dbReference>
<dbReference type="InterPro" id="IPR036282">
    <property type="entry name" value="Glutathione-S-Trfase_C_sf"/>
</dbReference>
<dbReference type="InterPro" id="IPR036249">
    <property type="entry name" value="Thioredoxin-like_sf"/>
</dbReference>
<dbReference type="SFLD" id="SFLDS00019">
    <property type="entry name" value="Glutathione_Transferase_(cytos"/>
    <property type="match status" value="1"/>
</dbReference>
<feature type="domain" description="GST N-terminal" evidence="2">
    <location>
        <begin position="1"/>
        <end position="81"/>
    </location>
</feature>
<evidence type="ECO:0000259" key="3">
    <source>
        <dbReference type="PROSITE" id="PS50405"/>
    </source>
</evidence>
<dbReference type="InterPro" id="IPR004045">
    <property type="entry name" value="Glutathione_S-Trfase_N"/>
</dbReference>
<evidence type="ECO:0000259" key="2">
    <source>
        <dbReference type="PROSITE" id="PS50404"/>
    </source>
</evidence>
<dbReference type="InterPro" id="IPR034330">
    <property type="entry name" value="GST_Zeta_C"/>
</dbReference>
<proteinExistence type="inferred from homology"/>
<dbReference type="Pfam" id="PF13409">
    <property type="entry name" value="GST_N_2"/>
    <property type="match status" value="1"/>
</dbReference>
<name>A0A1Z1F888_9SPHN</name>
<dbReference type="InterPro" id="IPR005955">
    <property type="entry name" value="GST_Zeta"/>
</dbReference>
<dbReference type="RefSeq" id="WP_066842221.1">
    <property type="nucleotide sequence ID" value="NZ_CP019602.1"/>
</dbReference>
<dbReference type="SUPFAM" id="SSF47616">
    <property type="entry name" value="GST C-terminal domain-like"/>
    <property type="match status" value="1"/>
</dbReference>
<comment type="similarity">
    <text evidence="1">Belongs to the GST superfamily. Zeta family.</text>
</comment>
<dbReference type="GO" id="GO:0016034">
    <property type="term" value="F:maleylacetoacetate isomerase activity"/>
    <property type="evidence" value="ECO:0007669"/>
    <property type="project" value="TreeGrafter"/>
</dbReference>
<dbReference type="PANTHER" id="PTHR42673:SF4">
    <property type="entry name" value="MALEYLACETOACETATE ISOMERASE"/>
    <property type="match status" value="1"/>
</dbReference>
<dbReference type="STRING" id="450378.GCA_001661675_00212"/>
<dbReference type="SFLD" id="SFLDG00358">
    <property type="entry name" value="Main_(cytGST)"/>
    <property type="match status" value="1"/>
</dbReference>
<dbReference type="NCBIfam" id="TIGR01262">
    <property type="entry name" value="maiA"/>
    <property type="match status" value="1"/>
</dbReference>
<protein>
    <submittedName>
        <fullName evidence="4">Maleylacetoacetate isomerase</fullName>
    </submittedName>
</protein>
<reference evidence="4 5" key="1">
    <citation type="submission" date="2017-01" db="EMBL/GenBank/DDBJ databases">
        <title>Complete genome sequence of esterase-producing bacterium Croceicoccus marinus E4A9.</title>
        <authorList>
            <person name="Wu Y.-H."/>
            <person name="Cheng H."/>
            <person name="Xu L."/>
            <person name="Huo Y.-Y."/>
            <person name="Wang C.-S."/>
            <person name="Xu X.-W."/>
        </authorList>
    </citation>
    <scope>NUCLEOTIDE SEQUENCE [LARGE SCALE GENOMIC DNA]</scope>
    <source>
        <strain evidence="4 5">E4A9</strain>
    </source>
</reference>
<dbReference type="GO" id="GO:0005737">
    <property type="term" value="C:cytoplasm"/>
    <property type="evidence" value="ECO:0007669"/>
    <property type="project" value="InterPro"/>
</dbReference>
<dbReference type="PROSITE" id="PS50405">
    <property type="entry name" value="GST_CTER"/>
    <property type="match status" value="1"/>
</dbReference>
<dbReference type="CDD" id="cd03042">
    <property type="entry name" value="GST_N_Zeta"/>
    <property type="match status" value="1"/>
</dbReference>
<evidence type="ECO:0000313" key="4">
    <source>
        <dbReference type="EMBL" id="ARU15021.1"/>
    </source>
</evidence>
<dbReference type="SUPFAM" id="SSF52833">
    <property type="entry name" value="Thioredoxin-like"/>
    <property type="match status" value="1"/>
</dbReference>
<evidence type="ECO:0000313" key="5">
    <source>
        <dbReference type="Proteomes" id="UP000195807"/>
    </source>
</evidence>
<dbReference type="Proteomes" id="UP000195807">
    <property type="component" value="Chromosome"/>
</dbReference>
<gene>
    <name evidence="4" type="ORF">A9D14_01055</name>
</gene>
<sequence>MKLHGFFRSTASYRVRVTLALKGIAHDNCYYVLRKGETRTSEYLGMNPQGLVPTLECDDGRVLTQSLAICEYLEEIHPDPSILPADPYDKARVRALSQVIACDVHPVQNLKILFRVRDLAEAGGKQDGTQAMNEWAASTIREGLAAFDALCAESSGRFSHGDTVTLADICLVPQLVNARRFGVDYAALWPRLAAIEANCLTLDAFASSRPEVQPDAE</sequence>
<dbReference type="OrthoDB" id="509852at2"/>
<dbReference type="AlphaFoldDB" id="A0A1Z1F888"/>
<dbReference type="Pfam" id="PF13410">
    <property type="entry name" value="GST_C_2"/>
    <property type="match status" value="1"/>
</dbReference>
<dbReference type="GO" id="GO:0004364">
    <property type="term" value="F:glutathione transferase activity"/>
    <property type="evidence" value="ECO:0007669"/>
    <property type="project" value="TreeGrafter"/>
</dbReference>
<feature type="domain" description="GST C-terminal" evidence="3">
    <location>
        <begin position="86"/>
        <end position="217"/>
    </location>
</feature>
<evidence type="ECO:0000256" key="1">
    <source>
        <dbReference type="ARBA" id="ARBA00010007"/>
    </source>
</evidence>
<accession>A0A1Z1F888</accession>
<dbReference type="InterPro" id="IPR034333">
    <property type="entry name" value="GST_Zeta_N"/>
</dbReference>
<dbReference type="InterPro" id="IPR010987">
    <property type="entry name" value="Glutathione-S-Trfase_C-like"/>
</dbReference>